<keyword evidence="2" id="KW-0472">Membrane</keyword>
<keyword evidence="2" id="KW-1133">Transmembrane helix</keyword>
<dbReference type="STRING" id="2060905.A0A2B7WXM7"/>
<feature type="transmembrane region" description="Helical" evidence="2">
    <location>
        <begin position="268"/>
        <end position="288"/>
    </location>
</feature>
<dbReference type="Proteomes" id="UP000224080">
    <property type="component" value="Unassembled WGS sequence"/>
</dbReference>
<evidence type="ECO:0000256" key="2">
    <source>
        <dbReference type="SAM" id="Phobius"/>
    </source>
</evidence>
<organism evidence="3 4">
    <name type="scientific">Blastomyces parvus</name>
    <dbReference type="NCBI Taxonomy" id="2060905"/>
    <lineage>
        <taxon>Eukaryota</taxon>
        <taxon>Fungi</taxon>
        <taxon>Dikarya</taxon>
        <taxon>Ascomycota</taxon>
        <taxon>Pezizomycotina</taxon>
        <taxon>Eurotiomycetes</taxon>
        <taxon>Eurotiomycetidae</taxon>
        <taxon>Onygenales</taxon>
        <taxon>Ajellomycetaceae</taxon>
        <taxon>Blastomyces</taxon>
    </lineage>
</organism>
<keyword evidence="4" id="KW-1185">Reference proteome</keyword>
<protein>
    <submittedName>
        <fullName evidence="3">Uncharacterized protein</fullName>
    </submittedName>
</protein>
<accession>A0A2B7WXM7</accession>
<dbReference type="OrthoDB" id="4187851at2759"/>
<dbReference type="AlphaFoldDB" id="A0A2B7WXM7"/>
<comment type="caution">
    <text evidence="3">The sequence shown here is derived from an EMBL/GenBank/DDBJ whole genome shotgun (WGS) entry which is preliminary data.</text>
</comment>
<reference evidence="3 4" key="1">
    <citation type="submission" date="2017-10" db="EMBL/GenBank/DDBJ databases">
        <title>Comparative genomics in systemic dimorphic fungi from Ajellomycetaceae.</title>
        <authorList>
            <person name="Munoz J.F."/>
            <person name="Mcewen J.G."/>
            <person name="Clay O.K."/>
            <person name="Cuomo C.A."/>
        </authorList>
    </citation>
    <scope>NUCLEOTIDE SEQUENCE [LARGE SCALE GENOMIC DNA]</scope>
    <source>
        <strain evidence="3 4">UAMH130</strain>
    </source>
</reference>
<gene>
    <name evidence="3" type="ORF">GX51_05242</name>
</gene>
<name>A0A2B7WXM7_9EURO</name>
<dbReference type="EMBL" id="PDNC01000072">
    <property type="protein sequence ID" value="PGH01435.1"/>
    <property type="molecule type" value="Genomic_DNA"/>
</dbReference>
<evidence type="ECO:0000313" key="4">
    <source>
        <dbReference type="Proteomes" id="UP000224080"/>
    </source>
</evidence>
<evidence type="ECO:0000313" key="3">
    <source>
        <dbReference type="EMBL" id="PGH01435.1"/>
    </source>
</evidence>
<sequence>MRQMGWVEPSIAAQGRDCTKLLQNFSYLGNRAMREPQLYHGFFPPHPFAPLKESLDWIHTEHSEARSQPRSRRRQAALPKCVQPTLADGLTFNKVAKALQAGMTAAHQTGREEDISAQGFVRWDIWLAPCPRRHRGWKQQSTAARRKLLPFFFFSFSIAGPFSLNSAPFSEHINPRAVHCANYSVKQTQNSSFDCADDPGRLCKRYLNTPVALPFPSNEATTTRTARIVYATPIQIRFQMTDSSVVPIPTESLKLPHARKPLSKGAKAGIAVGVIAAVFLGIVAAVCWSKRAKKRRTSTADDAATVPLYGGGNDASVPLQGQEYPPTLNEQATAPPTYHDATGK</sequence>
<evidence type="ECO:0000256" key="1">
    <source>
        <dbReference type="SAM" id="MobiDB-lite"/>
    </source>
</evidence>
<keyword evidence="2" id="KW-0812">Transmembrane</keyword>
<proteinExistence type="predicted"/>
<feature type="region of interest" description="Disordered" evidence="1">
    <location>
        <begin position="299"/>
        <end position="344"/>
    </location>
</feature>